<feature type="transmembrane region" description="Helical" evidence="1">
    <location>
        <begin position="20"/>
        <end position="39"/>
    </location>
</feature>
<keyword evidence="1" id="KW-0472">Membrane</keyword>
<sequence>MRFKNANLETSFNTFTSSIASKLIALASAAVIYTLSTIYNRDFIPPFKPIAPLIAYDNKPIILSTIVNKLYLKIHCIFILKIIKIFNNNFSLP</sequence>
<protein>
    <submittedName>
        <fullName evidence="2">Uncharacterized protein</fullName>
    </submittedName>
</protein>
<accession>A0A4Z1C2W1</accession>
<dbReference type="AlphaFoldDB" id="A0A4Z1C2W1"/>
<keyword evidence="1" id="KW-1133">Transmembrane helix</keyword>
<name>A0A4Z1C2W1_9FLAO</name>
<gene>
    <name evidence="2" type="ORF">E4J94_05315</name>
</gene>
<organism evidence="2 3">
    <name type="scientific">Empedobacter tilapiae</name>
    <dbReference type="NCBI Taxonomy" id="2491114"/>
    <lineage>
        <taxon>Bacteria</taxon>
        <taxon>Pseudomonadati</taxon>
        <taxon>Bacteroidota</taxon>
        <taxon>Flavobacteriia</taxon>
        <taxon>Flavobacteriales</taxon>
        <taxon>Weeksellaceae</taxon>
        <taxon>Empedobacter</taxon>
    </lineage>
</organism>
<proteinExistence type="predicted"/>
<dbReference type="RefSeq" id="WP_135834817.1">
    <property type="nucleotide sequence ID" value="NZ_SRPE01000003.1"/>
</dbReference>
<dbReference type="EMBL" id="SRPE01000003">
    <property type="protein sequence ID" value="TGN29365.1"/>
    <property type="molecule type" value="Genomic_DNA"/>
</dbReference>
<dbReference type="Proteomes" id="UP000297998">
    <property type="component" value="Unassembled WGS sequence"/>
</dbReference>
<evidence type="ECO:0000313" key="3">
    <source>
        <dbReference type="Proteomes" id="UP000297998"/>
    </source>
</evidence>
<keyword evidence="1" id="KW-0812">Transmembrane</keyword>
<evidence type="ECO:0000313" key="2">
    <source>
        <dbReference type="EMBL" id="TGN29365.1"/>
    </source>
</evidence>
<reference evidence="2 3" key="1">
    <citation type="submission" date="2019-03" db="EMBL/GenBank/DDBJ databases">
        <title>Empedobacter tilapiae sp. nov., isolated from an intestine of Nile tilapia Oreochromis niloticus.</title>
        <authorList>
            <person name="Kim Y.-O."/>
            <person name="Yoon J.-H."/>
        </authorList>
    </citation>
    <scope>NUCLEOTIDE SEQUENCE [LARGE SCALE GENOMIC DNA]</scope>
    <source>
        <strain evidence="2 3">MRS2</strain>
    </source>
</reference>
<keyword evidence="3" id="KW-1185">Reference proteome</keyword>
<comment type="caution">
    <text evidence="2">The sequence shown here is derived from an EMBL/GenBank/DDBJ whole genome shotgun (WGS) entry which is preliminary data.</text>
</comment>
<evidence type="ECO:0000256" key="1">
    <source>
        <dbReference type="SAM" id="Phobius"/>
    </source>
</evidence>